<proteinExistence type="predicted"/>
<dbReference type="OrthoDB" id="8053926at2759"/>
<evidence type="ECO:0000313" key="1">
    <source>
        <dbReference type="EMBL" id="CAB3987067.1"/>
    </source>
</evidence>
<name>A0A6S7GHP7_PARCT</name>
<evidence type="ECO:0000313" key="2">
    <source>
        <dbReference type="Proteomes" id="UP001152795"/>
    </source>
</evidence>
<sequence>MFMNDLVYVVNQSKLSAYTDDTQIFHTDQDPVKVQETINSDLANVDKWYVENGMKRNHTRYQAIVMGKCKIKPEFSCENTVIKNSDVLELLGVTVDEKLKFGMHVNKVCRKVFRKVSQQVGILKCMRNLLPFETRLSIYTSFIVPHFNYCSERWHFCNKSSSDKLEKVNERAIRFVFNDKSTPYEELLNKIGTIPSRQQRVKKIISNVYKLINDSNSPESLKDFLNLRQSTYSLRGKDILKLPKVNSTTYGLKSWQYQAAKLWNALRDLVRSAENSKAFKNSINKFDIKHILDVFDT</sequence>
<protein>
    <submittedName>
        <fullName evidence="1">Uncharacterized protein</fullName>
    </submittedName>
</protein>
<organism evidence="1 2">
    <name type="scientific">Paramuricea clavata</name>
    <name type="common">Red gorgonian</name>
    <name type="synonym">Violescent sea-whip</name>
    <dbReference type="NCBI Taxonomy" id="317549"/>
    <lineage>
        <taxon>Eukaryota</taxon>
        <taxon>Metazoa</taxon>
        <taxon>Cnidaria</taxon>
        <taxon>Anthozoa</taxon>
        <taxon>Octocorallia</taxon>
        <taxon>Malacalcyonacea</taxon>
        <taxon>Plexauridae</taxon>
        <taxon>Paramuricea</taxon>
    </lineage>
</organism>
<dbReference type="AlphaFoldDB" id="A0A6S7GHP7"/>
<accession>A0A6S7GHP7</accession>
<keyword evidence="2" id="KW-1185">Reference proteome</keyword>
<comment type="caution">
    <text evidence="1">The sequence shown here is derived from an EMBL/GenBank/DDBJ whole genome shotgun (WGS) entry which is preliminary data.</text>
</comment>
<dbReference type="EMBL" id="CACRXK020001115">
    <property type="protein sequence ID" value="CAB3987067.1"/>
    <property type="molecule type" value="Genomic_DNA"/>
</dbReference>
<gene>
    <name evidence="1" type="ORF">PACLA_8A030135</name>
</gene>
<dbReference type="Proteomes" id="UP001152795">
    <property type="component" value="Unassembled WGS sequence"/>
</dbReference>
<reference evidence="1" key="1">
    <citation type="submission" date="2020-04" db="EMBL/GenBank/DDBJ databases">
        <authorList>
            <person name="Alioto T."/>
            <person name="Alioto T."/>
            <person name="Gomez Garrido J."/>
        </authorList>
    </citation>
    <scope>NUCLEOTIDE SEQUENCE</scope>
    <source>
        <strain evidence="1">A484AB</strain>
    </source>
</reference>
<dbReference type="PANTHER" id="PTHR33332">
    <property type="entry name" value="REVERSE TRANSCRIPTASE DOMAIN-CONTAINING PROTEIN"/>
    <property type="match status" value="1"/>
</dbReference>